<dbReference type="InterPro" id="IPR039182">
    <property type="entry name" value="Pop1"/>
</dbReference>
<dbReference type="Pfam" id="PF06978">
    <property type="entry name" value="POP1_N"/>
    <property type="match status" value="1"/>
</dbReference>
<protein>
    <recommendedName>
        <fullName evidence="2">Pop1 N-terminal domain-containing protein</fullName>
    </recommendedName>
</protein>
<feature type="region of interest" description="Disordered" evidence="1">
    <location>
        <begin position="1"/>
        <end position="52"/>
    </location>
</feature>
<dbReference type="GO" id="GO:0001682">
    <property type="term" value="P:tRNA 5'-leader removal"/>
    <property type="evidence" value="ECO:0007669"/>
    <property type="project" value="InterPro"/>
</dbReference>
<dbReference type="AlphaFoldDB" id="A0A4U0V1A5"/>
<accession>A0A4U0V1A5</accession>
<evidence type="ECO:0000259" key="2">
    <source>
        <dbReference type="Pfam" id="PF06978"/>
    </source>
</evidence>
<feature type="region of interest" description="Disordered" evidence="1">
    <location>
        <begin position="92"/>
        <end position="128"/>
    </location>
</feature>
<gene>
    <name evidence="3" type="ORF">B0A54_07362</name>
</gene>
<comment type="caution">
    <text evidence="3">The sequence shown here is derived from an EMBL/GenBank/DDBJ whole genome shotgun (WGS) entry which is preliminary data.</text>
</comment>
<name>A0A4U0V1A5_9PEZI</name>
<dbReference type="OrthoDB" id="442863at2759"/>
<feature type="compositionally biased region" description="Basic and acidic residues" evidence="1">
    <location>
        <begin position="35"/>
        <end position="44"/>
    </location>
</feature>
<evidence type="ECO:0000313" key="4">
    <source>
        <dbReference type="Proteomes" id="UP000310066"/>
    </source>
</evidence>
<dbReference type="GO" id="GO:0005655">
    <property type="term" value="C:nucleolar ribonuclease P complex"/>
    <property type="evidence" value="ECO:0007669"/>
    <property type="project" value="InterPro"/>
</dbReference>
<sequence length="128" mass="14674">MAPLRPPPPLNNSKKRKEAPTNSQPNAPKRHKPTDHRQKTRDARTLSTQTTSKAFKNGELDVSAFVKSRAFEITALEEGMARSKKALNRRAFQQVPKELRRRTASHNVKRVPKRLRERGKREVCSNQP</sequence>
<dbReference type="PANTHER" id="PTHR22731:SF3">
    <property type="entry name" value="RIBONUCLEASES P_MRP PROTEIN SUBUNIT POP1"/>
    <property type="match status" value="1"/>
</dbReference>
<feature type="domain" description="Pop1 N-terminal" evidence="2">
    <location>
        <begin position="65"/>
        <end position="126"/>
    </location>
</feature>
<dbReference type="Proteomes" id="UP000310066">
    <property type="component" value="Unassembled WGS sequence"/>
</dbReference>
<reference evidence="3 4" key="1">
    <citation type="submission" date="2017-03" db="EMBL/GenBank/DDBJ databases">
        <title>Genomes of endolithic fungi from Antarctica.</title>
        <authorList>
            <person name="Coleine C."/>
            <person name="Masonjones S."/>
            <person name="Stajich J.E."/>
        </authorList>
    </citation>
    <scope>NUCLEOTIDE SEQUENCE [LARGE SCALE GENOMIC DNA]</scope>
    <source>
        <strain evidence="3 4">CCFEE 5311</strain>
    </source>
</reference>
<proteinExistence type="predicted"/>
<organism evidence="3 4">
    <name type="scientific">Friedmanniomyces endolithicus</name>
    <dbReference type="NCBI Taxonomy" id="329885"/>
    <lineage>
        <taxon>Eukaryota</taxon>
        <taxon>Fungi</taxon>
        <taxon>Dikarya</taxon>
        <taxon>Ascomycota</taxon>
        <taxon>Pezizomycotina</taxon>
        <taxon>Dothideomycetes</taxon>
        <taxon>Dothideomycetidae</taxon>
        <taxon>Mycosphaerellales</taxon>
        <taxon>Teratosphaeriaceae</taxon>
        <taxon>Friedmanniomyces</taxon>
    </lineage>
</organism>
<dbReference type="STRING" id="329885.A0A4U0V1A5"/>
<dbReference type="GO" id="GO:0000172">
    <property type="term" value="C:ribonuclease MRP complex"/>
    <property type="evidence" value="ECO:0007669"/>
    <property type="project" value="InterPro"/>
</dbReference>
<dbReference type="InterPro" id="IPR009723">
    <property type="entry name" value="Pop1_N"/>
</dbReference>
<dbReference type="EMBL" id="NAJP01000024">
    <property type="protein sequence ID" value="TKA42274.1"/>
    <property type="molecule type" value="Genomic_DNA"/>
</dbReference>
<feature type="compositionally biased region" description="Basic residues" evidence="1">
    <location>
        <begin position="99"/>
        <end position="118"/>
    </location>
</feature>
<evidence type="ECO:0000313" key="3">
    <source>
        <dbReference type="EMBL" id="TKA42274.1"/>
    </source>
</evidence>
<evidence type="ECO:0000256" key="1">
    <source>
        <dbReference type="SAM" id="MobiDB-lite"/>
    </source>
</evidence>
<feature type="compositionally biased region" description="Basic and acidic residues" evidence="1">
    <location>
        <begin position="119"/>
        <end position="128"/>
    </location>
</feature>
<feature type="compositionally biased region" description="Pro residues" evidence="1">
    <location>
        <begin position="1"/>
        <end position="10"/>
    </location>
</feature>
<dbReference type="PANTHER" id="PTHR22731">
    <property type="entry name" value="RIBONUCLEASES P/MRP PROTEIN SUBUNIT POP1"/>
    <property type="match status" value="1"/>
</dbReference>